<evidence type="ECO:0000256" key="6">
    <source>
        <dbReference type="ARBA" id="ARBA00023136"/>
    </source>
</evidence>
<keyword evidence="4 7" id="KW-0812">Transmembrane</keyword>
<dbReference type="Proteomes" id="UP000193834">
    <property type="component" value="Unassembled WGS sequence"/>
</dbReference>
<dbReference type="STRING" id="1852522.SAMN06295960_0935"/>
<evidence type="ECO:0000313" key="8">
    <source>
        <dbReference type="EMBL" id="SMG19659.1"/>
    </source>
</evidence>
<name>A0A1X7IXX9_9BACL</name>
<dbReference type="Pfam" id="PF03773">
    <property type="entry name" value="ArsP_1"/>
    <property type="match status" value="1"/>
</dbReference>
<proteinExistence type="inferred from homology"/>
<dbReference type="EMBL" id="FXAZ01000001">
    <property type="protein sequence ID" value="SMG19659.1"/>
    <property type="molecule type" value="Genomic_DNA"/>
</dbReference>
<gene>
    <name evidence="8" type="ORF">SAMN06295960_0935</name>
</gene>
<protein>
    <recommendedName>
        <fullName evidence="10">Permease</fullName>
    </recommendedName>
</protein>
<feature type="transmembrane region" description="Helical" evidence="7">
    <location>
        <begin position="182"/>
        <end position="202"/>
    </location>
</feature>
<evidence type="ECO:0000256" key="2">
    <source>
        <dbReference type="ARBA" id="ARBA00006386"/>
    </source>
</evidence>
<organism evidence="8 9">
    <name type="scientific">Paenibacillus aquistagni</name>
    <dbReference type="NCBI Taxonomy" id="1852522"/>
    <lineage>
        <taxon>Bacteria</taxon>
        <taxon>Bacillati</taxon>
        <taxon>Bacillota</taxon>
        <taxon>Bacilli</taxon>
        <taxon>Bacillales</taxon>
        <taxon>Paenibacillaceae</taxon>
        <taxon>Paenibacillus</taxon>
    </lineage>
</organism>
<evidence type="ECO:0000256" key="7">
    <source>
        <dbReference type="SAM" id="Phobius"/>
    </source>
</evidence>
<feature type="transmembrane region" description="Helical" evidence="7">
    <location>
        <begin position="70"/>
        <end position="100"/>
    </location>
</feature>
<evidence type="ECO:0000256" key="3">
    <source>
        <dbReference type="ARBA" id="ARBA00022475"/>
    </source>
</evidence>
<dbReference type="GO" id="GO:0005886">
    <property type="term" value="C:plasma membrane"/>
    <property type="evidence" value="ECO:0007669"/>
    <property type="project" value="UniProtKB-SubCell"/>
</dbReference>
<evidence type="ECO:0000313" key="9">
    <source>
        <dbReference type="Proteomes" id="UP000193834"/>
    </source>
</evidence>
<keyword evidence="6 7" id="KW-0472">Membrane</keyword>
<dbReference type="PANTHER" id="PTHR34184">
    <property type="entry name" value="UPF0718 PROTEIN YCGR"/>
    <property type="match status" value="1"/>
</dbReference>
<evidence type="ECO:0000256" key="1">
    <source>
        <dbReference type="ARBA" id="ARBA00004651"/>
    </source>
</evidence>
<sequence>MNVSCSTVRCASGFCSSDSSKGGGVIIILNPEGKKRSQAVSFVLPALLLVALIGWLIVQPSGLQAASWRSLTTVFVSILLEALPFLVLGIFISSLIHIWVSPEWLARLTRHFSLFPLLILAALGGIVLPLCECGMIPIVRKLVQKGLPVPVAITFMMAAPVLNPIVYSSTVIAFPTEPQMPIARMITAFVVVLIIGMVVAWLDRSNRARLEDRTHKDKHEHPSRPAQAKLMERLGHALHHMGQEWKETSYFLIFGAFITALFQVSEAREWLLQWILLHPWADHGIFMGLAYVLSLCSTSDAFVAASFAQSFRPEALLSFLVFGPMMDMKMTVMMLTMFRTRFILLLTLLLAILIPIASTMLWSVLSS</sequence>
<accession>A0A1X7IXX9</accession>
<dbReference type="OrthoDB" id="9810876at2"/>
<evidence type="ECO:0008006" key="10">
    <source>
        <dbReference type="Google" id="ProtNLM"/>
    </source>
</evidence>
<keyword evidence="5 7" id="KW-1133">Transmembrane helix</keyword>
<dbReference type="AlphaFoldDB" id="A0A1X7IXX9"/>
<reference evidence="8 9" key="1">
    <citation type="submission" date="2017-04" db="EMBL/GenBank/DDBJ databases">
        <authorList>
            <person name="Afonso C.L."/>
            <person name="Miller P.J."/>
            <person name="Scott M.A."/>
            <person name="Spackman E."/>
            <person name="Goraichik I."/>
            <person name="Dimitrov K.M."/>
            <person name="Suarez D.L."/>
            <person name="Swayne D.E."/>
        </authorList>
    </citation>
    <scope>NUCLEOTIDE SEQUENCE [LARGE SCALE GENOMIC DNA]</scope>
    <source>
        <strain evidence="8 9">11</strain>
    </source>
</reference>
<feature type="transmembrane region" description="Helical" evidence="7">
    <location>
        <begin position="39"/>
        <end position="58"/>
    </location>
</feature>
<feature type="transmembrane region" description="Helical" evidence="7">
    <location>
        <begin position="285"/>
        <end position="308"/>
    </location>
</feature>
<keyword evidence="3" id="KW-1003">Cell membrane</keyword>
<evidence type="ECO:0000256" key="5">
    <source>
        <dbReference type="ARBA" id="ARBA00022989"/>
    </source>
</evidence>
<dbReference type="PANTHER" id="PTHR34184:SF4">
    <property type="entry name" value="UPF0718 PROTEIN YCGR"/>
    <property type="match status" value="1"/>
</dbReference>
<feature type="transmembrane region" description="Helical" evidence="7">
    <location>
        <begin position="248"/>
        <end position="265"/>
    </location>
</feature>
<comment type="similarity">
    <text evidence="2">Belongs to the UPF0718 family.</text>
</comment>
<dbReference type="InterPro" id="IPR005524">
    <property type="entry name" value="DUF318"/>
</dbReference>
<feature type="transmembrane region" description="Helical" evidence="7">
    <location>
        <begin position="342"/>
        <end position="365"/>
    </location>
</feature>
<feature type="transmembrane region" description="Helical" evidence="7">
    <location>
        <begin position="112"/>
        <end position="130"/>
    </location>
</feature>
<comment type="subcellular location">
    <subcellularLocation>
        <location evidence="1">Cell membrane</location>
        <topology evidence="1">Multi-pass membrane protein</topology>
    </subcellularLocation>
</comment>
<evidence type="ECO:0000256" key="4">
    <source>
        <dbReference type="ARBA" id="ARBA00022692"/>
    </source>
</evidence>
<keyword evidence="9" id="KW-1185">Reference proteome</keyword>
<dbReference type="InterPro" id="IPR052923">
    <property type="entry name" value="UPF0718"/>
</dbReference>